<proteinExistence type="predicted"/>
<comment type="caution">
    <text evidence="2">The sequence shown here is derived from an EMBL/GenBank/DDBJ whole genome shotgun (WGS) entry which is preliminary data.</text>
</comment>
<evidence type="ECO:0000259" key="1">
    <source>
        <dbReference type="Pfam" id="PF22746"/>
    </source>
</evidence>
<name>A0A844F7E2_CLOSV</name>
<accession>A0A844F7E2</accession>
<dbReference type="RefSeq" id="WP_004605309.1">
    <property type="nucleotide sequence ID" value="NZ_AP024846.1"/>
</dbReference>
<protein>
    <recommendedName>
        <fullName evidence="1">YvlB/LiaX N-terminal domain-containing protein</fullName>
    </recommendedName>
</protein>
<evidence type="ECO:0000313" key="2">
    <source>
        <dbReference type="EMBL" id="MSS41483.1"/>
    </source>
</evidence>
<sequence>MDERLRILKMVEDGTITAEQAAELMKAMGVEEESQVPAKSKAGYDKKMFRIIVDSVDGDKVNVQFPVGAIKKILKVTGKLPIADKDLQGVDLEQMMDAISECLDEEIEGDFVNVDAADGTTVRVYVGI</sequence>
<evidence type="ECO:0000313" key="3">
    <source>
        <dbReference type="Proteomes" id="UP000462363"/>
    </source>
</evidence>
<dbReference type="Proteomes" id="UP000462363">
    <property type="component" value="Unassembled WGS sequence"/>
</dbReference>
<dbReference type="AlphaFoldDB" id="A0A844F7E2"/>
<dbReference type="EMBL" id="VUMB01000037">
    <property type="protein sequence ID" value="MSS41483.1"/>
    <property type="molecule type" value="Genomic_DNA"/>
</dbReference>
<gene>
    <name evidence="2" type="ORF">FYJ37_14335</name>
</gene>
<dbReference type="GeneID" id="62696332"/>
<dbReference type="Pfam" id="PF22746">
    <property type="entry name" value="SHOCT-like_DUF2089-C"/>
    <property type="match status" value="1"/>
</dbReference>
<feature type="domain" description="YvlB/LiaX N-terminal" evidence="1">
    <location>
        <begin position="2"/>
        <end position="33"/>
    </location>
</feature>
<organism evidence="2 3">
    <name type="scientific">Clostridium scindens (strain JCM 10418 / VPI 12708)</name>
    <dbReference type="NCBI Taxonomy" id="29347"/>
    <lineage>
        <taxon>Bacteria</taxon>
        <taxon>Bacillati</taxon>
        <taxon>Bacillota</taxon>
        <taxon>Clostridia</taxon>
        <taxon>Lachnospirales</taxon>
        <taxon>Lachnospiraceae</taxon>
    </lineage>
</organism>
<reference evidence="2 3" key="1">
    <citation type="submission" date="2019-08" db="EMBL/GenBank/DDBJ databases">
        <title>In-depth cultivation of the pig gut microbiome towards novel bacterial diversity and tailored functional studies.</title>
        <authorList>
            <person name="Wylensek D."/>
            <person name="Hitch T.C.A."/>
            <person name="Clavel T."/>
        </authorList>
    </citation>
    <scope>NUCLEOTIDE SEQUENCE [LARGE SCALE GENOMIC DNA]</scope>
    <source>
        <strain evidence="2 3">BL-389-WT-3D</strain>
    </source>
</reference>
<dbReference type="InterPro" id="IPR053959">
    <property type="entry name" value="YvlB/LiaX_N"/>
</dbReference>